<keyword evidence="2" id="KW-1185">Reference proteome</keyword>
<evidence type="ECO:0000313" key="1">
    <source>
        <dbReference type="EMBL" id="KAJ8039553.1"/>
    </source>
</evidence>
<accession>A0A9Q1HBN5</accession>
<dbReference type="AlphaFoldDB" id="A0A9Q1HBN5"/>
<comment type="caution">
    <text evidence="1">The sequence shown here is derived from an EMBL/GenBank/DDBJ whole genome shotgun (WGS) entry which is preliminary data.</text>
</comment>
<dbReference type="Proteomes" id="UP001152320">
    <property type="component" value="Chromosome 7"/>
</dbReference>
<dbReference type="OrthoDB" id="10065625at2759"/>
<name>A0A9Q1HBN5_HOLLE</name>
<evidence type="ECO:0000313" key="2">
    <source>
        <dbReference type="Proteomes" id="UP001152320"/>
    </source>
</evidence>
<sequence length="314" mass="35959">MVQESDVFNLLQDLDVNKSPGPDGLHPKALKELAQTITKPWTKIFNLSLSTGKVPDVWNDIDRSMILTALSHLVLVSSLMIQSSIGRLVIRMMPHYCKKTWIYVIFLVSDLANVFNADKCKVLHFGLKNFSNGYNMNGSILSDVTFEKDLGVVNITGDLKPSRQCAAAAAKANRMLGLIKRNFSSFSKEIVLNLYKQLVRPHLDYAAQAWSPFHEKDKFLLEQVQRRASHLIPEVKHLPYHVRLTHLGLTTLELRRIREDMLQMYKFLSERNPLSSCNYLKVQSNSRVRGHCKKLVKCFARLDIRKFSFSHKSC</sequence>
<proteinExistence type="predicted"/>
<dbReference type="EMBL" id="JAIZAY010000007">
    <property type="protein sequence ID" value="KAJ8039553.1"/>
    <property type="molecule type" value="Genomic_DNA"/>
</dbReference>
<dbReference type="PANTHER" id="PTHR33332">
    <property type="entry name" value="REVERSE TRANSCRIPTASE DOMAIN-CONTAINING PROTEIN"/>
    <property type="match status" value="1"/>
</dbReference>
<reference evidence="1" key="1">
    <citation type="submission" date="2021-10" db="EMBL/GenBank/DDBJ databases">
        <title>Tropical sea cucumber genome reveals ecological adaptation and Cuvierian tubules defense mechanism.</title>
        <authorList>
            <person name="Chen T."/>
        </authorList>
    </citation>
    <scope>NUCLEOTIDE SEQUENCE</scope>
    <source>
        <strain evidence="1">Nanhai2018</strain>
        <tissue evidence="1">Muscle</tissue>
    </source>
</reference>
<organism evidence="1 2">
    <name type="scientific">Holothuria leucospilota</name>
    <name type="common">Black long sea cucumber</name>
    <name type="synonym">Mertensiothuria leucospilota</name>
    <dbReference type="NCBI Taxonomy" id="206669"/>
    <lineage>
        <taxon>Eukaryota</taxon>
        <taxon>Metazoa</taxon>
        <taxon>Echinodermata</taxon>
        <taxon>Eleutherozoa</taxon>
        <taxon>Echinozoa</taxon>
        <taxon>Holothuroidea</taxon>
        <taxon>Aspidochirotacea</taxon>
        <taxon>Aspidochirotida</taxon>
        <taxon>Holothuriidae</taxon>
        <taxon>Holothuria</taxon>
    </lineage>
</organism>
<protein>
    <submittedName>
        <fullName evidence="1">Uncharacterized protein</fullName>
    </submittedName>
</protein>
<dbReference type="PRINTS" id="PR01345">
    <property type="entry name" value="CERVTRCPTASE"/>
</dbReference>
<gene>
    <name evidence="1" type="ORF">HOLleu_17308</name>
</gene>